<accession>A0A501WQ25</accession>
<evidence type="ECO:0000313" key="4">
    <source>
        <dbReference type="Proteomes" id="UP000319255"/>
    </source>
</evidence>
<keyword evidence="4" id="KW-1185">Reference proteome</keyword>
<feature type="domain" description="SOGP N-terminal" evidence="2">
    <location>
        <begin position="30"/>
        <end position="256"/>
    </location>
</feature>
<dbReference type="RefSeq" id="WP_140453884.1">
    <property type="nucleotide sequence ID" value="NZ_VFRP01000007.1"/>
</dbReference>
<proteinExistence type="predicted"/>
<dbReference type="InterPro" id="IPR053831">
    <property type="entry name" value="SOGP_N"/>
</dbReference>
<dbReference type="AlphaFoldDB" id="A0A501WQ25"/>
<dbReference type="Gene3D" id="1.50.10.10">
    <property type="match status" value="1"/>
</dbReference>
<evidence type="ECO:0000313" key="3">
    <source>
        <dbReference type="EMBL" id="TPE51448.1"/>
    </source>
</evidence>
<dbReference type="Proteomes" id="UP000319255">
    <property type="component" value="Unassembled WGS sequence"/>
</dbReference>
<gene>
    <name evidence="3" type="ORF">FJM51_09420</name>
</gene>
<evidence type="ECO:0000259" key="1">
    <source>
        <dbReference type="Pfam" id="PF21250"/>
    </source>
</evidence>
<dbReference type="Pfam" id="PF21958">
    <property type="entry name" value="SOGP_N"/>
    <property type="match status" value="1"/>
</dbReference>
<dbReference type="PANTHER" id="PTHR37469">
    <property type="entry name" value="CELLOBIONIC ACID PHOSPHORYLASE-RELATED"/>
    <property type="match status" value="1"/>
</dbReference>
<dbReference type="InterPro" id="IPR048771">
    <property type="entry name" value="SOGP_2nd"/>
</dbReference>
<dbReference type="PANTHER" id="PTHR37469:SF2">
    <property type="entry name" value="CELLOBIONIC ACID PHOSPHORYLASE"/>
    <property type="match status" value="1"/>
</dbReference>
<organism evidence="3 4">
    <name type="scientific">Amaricoccus solimangrovi</name>
    <dbReference type="NCBI Taxonomy" id="2589815"/>
    <lineage>
        <taxon>Bacteria</taxon>
        <taxon>Pseudomonadati</taxon>
        <taxon>Pseudomonadota</taxon>
        <taxon>Alphaproteobacteria</taxon>
        <taxon>Rhodobacterales</taxon>
        <taxon>Paracoccaceae</taxon>
        <taxon>Amaricoccus</taxon>
    </lineage>
</organism>
<reference evidence="3 4" key="1">
    <citation type="submission" date="2019-06" db="EMBL/GenBank/DDBJ databases">
        <title>A novel bacterium of genus Amaricoccus, isolated from marine sediment.</title>
        <authorList>
            <person name="Huang H."/>
            <person name="Mo K."/>
            <person name="Hu Y."/>
        </authorList>
    </citation>
    <scope>NUCLEOTIDE SEQUENCE [LARGE SCALE GENOMIC DNA]</scope>
    <source>
        <strain evidence="3 4">HB172011</strain>
    </source>
</reference>
<dbReference type="OrthoDB" id="9769991at2"/>
<sequence length="1086" mass="116986">MTPRARFETPREEDLGPRRLTGAAGLSISLLPNGCLHAIAHRRANGRTLISQIPGSPLDGGIGRLFLRLDGRVAEAVGPGARVAVGAAEDRFVWEGAAGAARHRVTLWLHPEENLWLWRVEVANGAAEPVACDATLVQDLGLGDPGFVTGNAAFASQYIDHHIARHPVAGPVVMSRQNLAQGGAHPWLAQGCLDGAAGFATDAAQLFGPAFRDTGRIDPALELPGERLQHEVACPAIRSRRLVLAPGAEAGWTFFGLYLPDHPGASGEADLARLARAFEAREAFAPRAVALAPARRNLAREAPLLAGAPFDAADLAARYPDRVLEERADGRLLSFFAPEGALNRHVVTRGKERMLLRRHGAILRTGQGMLIDETTMCATVWMHGVFGSLLSLGNTSFHRLFSAARDPYGITRSGGLRILVETEAGWALLGEPSVFEMGLSDCRWIYRLGADLLTVRLVASGADPAMTWRISVEGAPRRFLVHAGLALGEREFASAGRVEVDAGAGRIAFRPDPASLWGQRYPDAVYHLVAATPEAVEAIGDDALLDPEGGPGSGGFVALRTRPTRAFRFAVVGALRDPAEAERLAARHARGVPEAESLAAAAYWRHVTRETRLGGTGAGVAAANAVLPWMARDAMVHLTVPHGLEQSGGAAWGTRDVCQGPVEFLLAHEHDAVAREILRIVFAEQGAESGDWPQWFMLPPYEAIRDAHSHGDVIIWPLKALCDYIEATGDTAFLREPLAWRGEDGAVTARRDPVAAHVAKLIATVRARFIPGTHLIRYGEGDWNDSLRPVDPAMRDWMVSGWTVALLYQQFGRYAGILARAGEAAEAAALRDLAGAIRADFARYLIRGGVVAGYALFGPEGGAPELLLHPADRRTGLSYSLLPMTRGIIGGIFTPAEARRHLDLIREHLLFPDGARLMDRPVAYRGGPERVFQRAESAAFFGREIGLMYVHAHLRHGEALAALGEAEALWRALGLANPVSVADLAANAAPRQRNAFFSSSDAAFPDRYAAEADWALLRAGRVAVEGGWRIYSSGPGLYTRLLLCHALGLRRWFGERVVAPVTPPGLGPVTLDRVIDGRAERWDLSP</sequence>
<dbReference type="InterPro" id="IPR008928">
    <property type="entry name" value="6-hairpin_glycosidase_sf"/>
</dbReference>
<dbReference type="EMBL" id="VFRP01000007">
    <property type="protein sequence ID" value="TPE51448.1"/>
    <property type="molecule type" value="Genomic_DNA"/>
</dbReference>
<dbReference type="SUPFAM" id="SSF48208">
    <property type="entry name" value="Six-hairpin glycosidases"/>
    <property type="match status" value="1"/>
</dbReference>
<dbReference type="InterPro" id="IPR012341">
    <property type="entry name" value="6hp_glycosidase-like_sf"/>
</dbReference>
<dbReference type="InterPro" id="IPR052047">
    <property type="entry name" value="GH94_Enzymes"/>
</dbReference>
<evidence type="ECO:0000259" key="2">
    <source>
        <dbReference type="Pfam" id="PF21958"/>
    </source>
</evidence>
<dbReference type="Gene3D" id="2.70.98.40">
    <property type="entry name" value="Glycoside hydrolase, family 65, N-terminal domain"/>
    <property type="match status" value="1"/>
</dbReference>
<dbReference type="Pfam" id="PF21250">
    <property type="entry name" value="SOGP_2nd"/>
    <property type="match status" value="1"/>
</dbReference>
<feature type="domain" description="Glycoside phosphorylase super sandwich" evidence="1">
    <location>
        <begin position="319"/>
        <end position="571"/>
    </location>
</feature>
<dbReference type="InterPro" id="IPR037018">
    <property type="entry name" value="GH65_N"/>
</dbReference>
<dbReference type="GO" id="GO:0005975">
    <property type="term" value="P:carbohydrate metabolic process"/>
    <property type="evidence" value="ECO:0007669"/>
    <property type="project" value="InterPro"/>
</dbReference>
<comment type="caution">
    <text evidence="3">The sequence shown here is derived from an EMBL/GenBank/DDBJ whole genome shotgun (WGS) entry which is preliminary data.</text>
</comment>
<dbReference type="GO" id="GO:0003824">
    <property type="term" value="F:catalytic activity"/>
    <property type="evidence" value="ECO:0007669"/>
    <property type="project" value="UniProtKB-ARBA"/>
</dbReference>
<protein>
    <submittedName>
        <fullName evidence="3">Cellobiose phosphorylase</fullName>
    </submittedName>
</protein>
<name>A0A501WQ25_9RHOB</name>